<evidence type="ECO:0000256" key="2">
    <source>
        <dbReference type="SAM" id="MobiDB-lite"/>
    </source>
</evidence>
<feature type="compositionally biased region" description="Low complexity" evidence="2">
    <location>
        <begin position="75"/>
        <end position="86"/>
    </location>
</feature>
<feature type="compositionally biased region" description="Pro residues" evidence="2">
    <location>
        <begin position="192"/>
        <end position="203"/>
    </location>
</feature>
<keyword evidence="4" id="KW-1185">Reference proteome</keyword>
<feature type="compositionally biased region" description="Low complexity" evidence="2">
    <location>
        <begin position="159"/>
        <end position="174"/>
    </location>
</feature>
<feature type="compositionally biased region" description="Pro residues" evidence="2">
    <location>
        <begin position="236"/>
        <end position="247"/>
    </location>
</feature>
<evidence type="ECO:0000313" key="4">
    <source>
        <dbReference type="Proteomes" id="UP000613740"/>
    </source>
</evidence>
<feature type="region of interest" description="Disordered" evidence="2">
    <location>
        <begin position="22"/>
        <end position="252"/>
    </location>
</feature>
<feature type="compositionally biased region" description="Low complexity" evidence="2">
    <location>
        <begin position="122"/>
        <end position="138"/>
    </location>
</feature>
<dbReference type="EMBL" id="JAEHOD010000105">
    <property type="protein sequence ID" value="KAG2426707.1"/>
    <property type="molecule type" value="Genomic_DNA"/>
</dbReference>
<gene>
    <name evidence="3" type="ORF">HYH02_014747</name>
</gene>
<keyword evidence="1" id="KW-0175">Coiled coil</keyword>
<evidence type="ECO:0000256" key="1">
    <source>
        <dbReference type="SAM" id="Coils"/>
    </source>
</evidence>
<reference evidence="3" key="1">
    <citation type="journal article" date="2020" name="bioRxiv">
        <title>Comparative genomics of Chlamydomonas.</title>
        <authorList>
            <person name="Craig R.J."/>
            <person name="Hasan A.R."/>
            <person name="Ness R.W."/>
            <person name="Keightley P.D."/>
        </authorList>
    </citation>
    <scope>NUCLEOTIDE SEQUENCE</scope>
    <source>
        <strain evidence="3">CCAP 11/173</strain>
    </source>
</reference>
<dbReference type="Proteomes" id="UP000613740">
    <property type="component" value="Unassembled WGS sequence"/>
</dbReference>
<protein>
    <submittedName>
        <fullName evidence="3">Uncharacterized protein</fullName>
    </submittedName>
</protein>
<organism evidence="3 4">
    <name type="scientific">Chlamydomonas schloesseri</name>
    <dbReference type="NCBI Taxonomy" id="2026947"/>
    <lineage>
        <taxon>Eukaryota</taxon>
        <taxon>Viridiplantae</taxon>
        <taxon>Chlorophyta</taxon>
        <taxon>core chlorophytes</taxon>
        <taxon>Chlorophyceae</taxon>
        <taxon>CS clade</taxon>
        <taxon>Chlamydomonadales</taxon>
        <taxon>Chlamydomonadaceae</taxon>
        <taxon>Chlamydomonas</taxon>
    </lineage>
</organism>
<dbReference type="AlphaFoldDB" id="A0A835SKK8"/>
<comment type="caution">
    <text evidence="3">The sequence shown here is derived from an EMBL/GenBank/DDBJ whole genome shotgun (WGS) entry which is preliminary data.</text>
</comment>
<feature type="compositionally biased region" description="Pro residues" evidence="2">
    <location>
        <begin position="139"/>
        <end position="154"/>
    </location>
</feature>
<accession>A0A835SKK8</accession>
<proteinExistence type="predicted"/>
<dbReference type="OrthoDB" id="534076at2759"/>
<evidence type="ECO:0000313" key="3">
    <source>
        <dbReference type="EMBL" id="KAG2426707.1"/>
    </source>
</evidence>
<sequence length="893" mass="96247">MDLEDFDDEASLTPAQLIAKQKQAFSGDTDLNSALRGGANPVRPPPRDDDFRIPAAGNTAGRANFGPGGPGADPGKQLAGQLQQLDLGGGGATRPGTEQFGLEAETAPVTRSALPPPGARAGGLQPLGGPAAPRLGPSPLRPLPEPLQPAPAPPADMGAFGLAAETAQAAATGVLPPPPAAAPGPQLSRLPPAAPLAPAPLTQPQPAGGFGLAAEVQAEATRAPPPPGYGAAPAPLGTPPQSQPQPLQPGYGLASDVQAATAGGLLGAAAQQQQQQQQFQQQLQQQQQYQQQLQQQQQQQYQQQLQQQQAGQQLQQPPPGQYGLAAEVTAAAPQLLTQQMDSMAGADPHMHAAALQALQGTMPHAPHSPAWNQPFADTFSLEQLPPDQRWLHLQARQAERIITQLYAQGTQPKVVDIRDVREKLLDSTCPPRLAYMAAVEQAVQPEGRLPPNCRPSLLQTKLKNGQNRLVKLLEPTMEPGSQGFVDLAYNAQGALQPETGRVWSFGLGLVQADGVGKTGLQRVRAPCLYIARLALFDRRANRFLGNVLGVRPETVGNYDKRWVFNPDERIIVRCGCVQSDPQAGTRLVTDDALSLYIEFNVSYRLTVEDTINMPQSEQRCSQLLDEINTCWGMVSFKKCAALQREVAISVPLHYGSIYDPQDMDAFYAEKRSKTPIRSAFKGRENPVLQFRVGPLAAGKPPLVPYAYMPPTMLATHDLGTALGAYRMSLALLLGRQAGPFAAAADPVLAGFPPLLGDHHLLAEFLTRWRDISVKMTALLDTGCCGPEVMPPLPALVEAFRRCVIELAPLAHCPTIPTRHINNFVEYQGHRLRMVQRYCHVMDPASNKILGARHPVEPLSHAGFEFLFTPFDTSEVRVCMADRLEHPEPFYRRT</sequence>
<feature type="compositionally biased region" description="Polar residues" evidence="2">
    <location>
        <begin position="23"/>
        <end position="32"/>
    </location>
</feature>
<name>A0A835SKK8_9CHLO</name>
<feature type="coiled-coil region" evidence="1">
    <location>
        <begin position="269"/>
        <end position="299"/>
    </location>
</feature>